<dbReference type="EMBL" id="JAGSOV010000028">
    <property type="protein sequence ID" value="MCO1656018.1"/>
    <property type="molecule type" value="Genomic_DNA"/>
</dbReference>
<name>A0ABT0ZZ58_9PSEU</name>
<proteinExistence type="inferred from homology"/>
<dbReference type="InterPro" id="IPR009075">
    <property type="entry name" value="AcylCo_DH/oxidase_C"/>
</dbReference>
<comment type="caution">
    <text evidence="8">The sequence shown here is derived from an EMBL/GenBank/DDBJ whole genome shotgun (WGS) entry which is preliminary data.</text>
</comment>
<dbReference type="Proteomes" id="UP001165283">
    <property type="component" value="Unassembled WGS sequence"/>
</dbReference>
<organism evidence="8 9">
    <name type="scientific">Pseudonocardia humida</name>
    <dbReference type="NCBI Taxonomy" id="2800819"/>
    <lineage>
        <taxon>Bacteria</taxon>
        <taxon>Bacillati</taxon>
        <taxon>Actinomycetota</taxon>
        <taxon>Actinomycetes</taxon>
        <taxon>Pseudonocardiales</taxon>
        <taxon>Pseudonocardiaceae</taxon>
        <taxon>Pseudonocardia</taxon>
    </lineage>
</organism>
<dbReference type="PANTHER" id="PTHR43884">
    <property type="entry name" value="ACYL-COA DEHYDROGENASE"/>
    <property type="match status" value="1"/>
</dbReference>
<accession>A0ABT0ZZ58</accession>
<dbReference type="InterPro" id="IPR036250">
    <property type="entry name" value="AcylCo_DH-like_C"/>
</dbReference>
<evidence type="ECO:0000256" key="4">
    <source>
        <dbReference type="ARBA" id="ARBA00022827"/>
    </source>
</evidence>
<dbReference type="Gene3D" id="1.20.140.10">
    <property type="entry name" value="Butyryl-CoA Dehydrogenase, subunit A, domain 3"/>
    <property type="match status" value="1"/>
</dbReference>
<comment type="similarity">
    <text evidence="2">Belongs to the acyl-CoA dehydrogenase family.</text>
</comment>
<keyword evidence="3" id="KW-0285">Flavoprotein</keyword>
<evidence type="ECO:0000259" key="7">
    <source>
        <dbReference type="Pfam" id="PF02771"/>
    </source>
</evidence>
<keyword evidence="9" id="KW-1185">Reference proteome</keyword>
<evidence type="ECO:0000313" key="9">
    <source>
        <dbReference type="Proteomes" id="UP001165283"/>
    </source>
</evidence>
<dbReference type="InterPro" id="IPR013786">
    <property type="entry name" value="AcylCoA_DH/ox_N"/>
</dbReference>
<dbReference type="Pfam" id="PF00441">
    <property type="entry name" value="Acyl-CoA_dh_1"/>
    <property type="match status" value="1"/>
</dbReference>
<protein>
    <submittedName>
        <fullName evidence="8">Acyl-CoA dehydrogenase</fullName>
    </submittedName>
</protein>
<dbReference type="InterPro" id="IPR009100">
    <property type="entry name" value="AcylCoA_DH/oxidase_NM_dom_sf"/>
</dbReference>
<evidence type="ECO:0000313" key="8">
    <source>
        <dbReference type="EMBL" id="MCO1656018.1"/>
    </source>
</evidence>
<keyword evidence="4" id="KW-0274">FAD</keyword>
<dbReference type="Pfam" id="PF02771">
    <property type="entry name" value="Acyl-CoA_dh_N"/>
    <property type="match status" value="1"/>
</dbReference>
<gene>
    <name evidence="8" type="ORF">KDL28_13240</name>
</gene>
<sequence>MTDTTDTTATGELAELAESIFAEASGTGTAFDAALWKTLEGSGLARLTLPEAAGGSEGSFTDAAAVLTAAGAHAARVPLAETDLLAGWLLHEAGIALPAGPLTAATGDLDVADTAGGSTVRGELRRVAWSRAAAGIAVLTPTRVVLLRPEHVTITDGANLAEEPRDTVRVDGPATTAEIPPGAAEQLRLRAALGRALLLAGAARGALTASVTYAGQRIQFGRPIGKLQAVQQQLALAAAEVAAASAAAWAAAGAASADGMTAPSTRFAVAAAKARAGEAAGAVARIAHQVHGAIGFTREHDLRLSTTRLWAWREEDGSDAEWNAEVGAAALAAGADGLWPLVTGRP</sequence>
<feature type="domain" description="Acyl-CoA dehydrogenase/oxidase N-terminal" evidence="7">
    <location>
        <begin position="20"/>
        <end position="94"/>
    </location>
</feature>
<keyword evidence="5" id="KW-0560">Oxidoreductase</keyword>
<evidence type="ECO:0000256" key="1">
    <source>
        <dbReference type="ARBA" id="ARBA00001974"/>
    </source>
</evidence>
<dbReference type="SUPFAM" id="SSF56645">
    <property type="entry name" value="Acyl-CoA dehydrogenase NM domain-like"/>
    <property type="match status" value="1"/>
</dbReference>
<dbReference type="PANTHER" id="PTHR43884:SF20">
    <property type="entry name" value="ACYL-COA DEHYDROGENASE FADE28"/>
    <property type="match status" value="1"/>
</dbReference>
<evidence type="ECO:0000259" key="6">
    <source>
        <dbReference type="Pfam" id="PF00441"/>
    </source>
</evidence>
<dbReference type="Gene3D" id="1.10.540.10">
    <property type="entry name" value="Acyl-CoA dehydrogenase/oxidase, N-terminal domain"/>
    <property type="match status" value="1"/>
</dbReference>
<evidence type="ECO:0000256" key="3">
    <source>
        <dbReference type="ARBA" id="ARBA00022630"/>
    </source>
</evidence>
<reference evidence="8" key="1">
    <citation type="submission" date="2021-04" db="EMBL/GenBank/DDBJ databases">
        <title>Pseudonocardia sp. nov., isolated from sandy soil of mangrove forest.</title>
        <authorList>
            <person name="Zan Z."/>
            <person name="Huang R."/>
            <person name="Liu W."/>
        </authorList>
    </citation>
    <scope>NUCLEOTIDE SEQUENCE</scope>
    <source>
        <strain evidence="8">S2-4</strain>
    </source>
</reference>
<dbReference type="InterPro" id="IPR037069">
    <property type="entry name" value="AcylCoA_DH/ox_N_sf"/>
</dbReference>
<dbReference type="SUPFAM" id="SSF47203">
    <property type="entry name" value="Acyl-CoA dehydrogenase C-terminal domain-like"/>
    <property type="match status" value="1"/>
</dbReference>
<dbReference type="RefSeq" id="WP_252438341.1">
    <property type="nucleotide sequence ID" value="NZ_JAGSOV010000028.1"/>
</dbReference>
<evidence type="ECO:0000256" key="2">
    <source>
        <dbReference type="ARBA" id="ARBA00009347"/>
    </source>
</evidence>
<comment type="cofactor">
    <cofactor evidence="1">
        <name>FAD</name>
        <dbReference type="ChEBI" id="CHEBI:57692"/>
    </cofactor>
</comment>
<evidence type="ECO:0000256" key="5">
    <source>
        <dbReference type="ARBA" id="ARBA00023002"/>
    </source>
</evidence>
<feature type="domain" description="Acyl-CoA dehydrogenase/oxidase C-terminal" evidence="6">
    <location>
        <begin position="195"/>
        <end position="303"/>
    </location>
</feature>